<evidence type="ECO:0000313" key="4">
    <source>
        <dbReference type="Proteomes" id="UP001146351"/>
    </source>
</evidence>
<comment type="caution">
    <text evidence="3">The sequence shown here is derived from an EMBL/GenBank/DDBJ whole genome shotgun (WGS) entry which is preliminary data.</text>
</comment>
<keyword evidence="2" id="KW-1133">Transmembrane helix</keyword>
<keyword evidence="2" id="KW-0472">Membrane</keyword>
<name>A0A9W9LZS9_9EURO</name>
<dbReference type="AlphaFoldDB" id="A0A9W9LZS9"/>
<feature type="transmembrane region" description="Helical" evidence="2">
    <location>
        <begin position="245"/>
        <end position="267"/>
    </location>
</feature>
<keyword evidence="4" id="KW-1185">Reference proteome</keyword>
<feature type="compositionally biased region" description="Basic and acidic residues" evidence="1">
    <location>
        <begin position="71"/>
        <end position="82"/>
    </location>
</feature>
<evidence type="ECO:0000256" key="1">
    <source>
        <dbReference type="SAM" id="MobiDB-lite"/>
    </source>
</evidence>
<feature type="transmembrane region" description="Helical" evidence="2">
    <location>
        <begin position="215"/>
        <end position="238"/>
    </location>
</feature>
<reference evidence="3" key="1">
    <citation type="submission" date="2022-11" db="EMBL/GenBank/DDBJ databases">
        <authorList>
            <person name="Petersen C."/>
        </authorList>
    </citation>
    <scope>NUCLEOTIDE SEQUENCE</scope>
    <source>
        <strain evidence="3">IBT 21917</strain>
    </source>
</reference>
<evidence type="ECO:0000313" key="3">
    <source>
        <dbReference type="EMBL" id="KAJ5184211.1"/>
    </source>
</evidence>
<reference evidence="3" key="2">
    <citation type="journal article" date="2023" name="IMA Fungus">
        <title>Comparative genomic study of the Penicillium genus elucidates a diverse pangenome and 15 lateral gene transfer events.</title>
        <authorList>
            <person name="Petersen C."/>
            <person name="Sorensen T."/>
            <person name="Nielsen M.R."/>
            <person name="Sondergaard T.E."/>
            <person name="Sorensen J.L."/>
            <person name="Fitzpatrick D.A."/>
            <person name="Frisvad J.C."/>
            <person name="Nielsen K.L."/>
        </authorList>
    </citation>
    <scope>NUCLEOTIDE SEQUENCE</scope>
    <source>
        <strain evidence="3">IBT 21917</strain>
    </source>
</reference>
<accession>A0A9W9LZS9</accession>
<feature type="region of interest" description="Disordered" evidence="1">
    <location>
        <begin position="62"/>
        <end position="82"/>
    </location>
</feature>
<dbReference type="EMBL" id="JAPQKO010000001">
    <property type="protein sequence ID" value="KAJ5184211.1"/>
    <property type="molecule type" value="Genomic_DNA"/>
</dbReference>
<dbReference type="Proteomes" id="UP001146351">
    <property type="component" value="Unassembled WGS sequence"/>
</dbReference>
<proteinExistence type="predicted"/>
<sequence length="582" mass="64200">MPALTTGATLTLCGEPSMTATLIQGTSYHVQFSSCPSPSDFPSSWTIPTRHSTLDRVPSLPADLPSANAHHQRDINAKRKEPQNCSQRGFAAKKETWERYHMDDFMGKFVKKNNIKSLTALRSTAIREYDGGGIADANQDCVVGGSWDCHVPDPDKCNGTDTRQNQLLLLSDSTVMFGKFLNMLYDGVKEVMSSLTADVFEAVVKIVKPAVQATWGYIVTITGAMLAFVTMAAVLFAGTIPSLPLIGGALVGTAIGTSAVFVTVGAFQSFNEAKHPPSGNDYFIKATYYMNQGQSMLQSIQQSYENFDTVALGHSDIENLFRGGHWADEYTSDIFKKSGNSDRIARWFEQYMLSEIIAQMLHGENYMILFVPYGDNVEYHGKKRGFDRRECDIHWVGNPSWEYIAACDITFGNGGKPGMTLFARALSSRAQTKGLVKDIPFYDKTITAKDIMGSAVMAQGDHGFNYTVFDRDFKHDMSKDGSDAAKEFYQNMPVASPGLFNIPVCVIDDLENVPGVGQVMMDEVGGYTLNRQNQYYHTSDPCSCKHFTGKDHKGKKVKYIDFVSDKVKDGLNNCKQGGSHGD</sequence>
<dbReference type="OrthoDB" id="5392540at2759"/>
<organism evidence="3 4">
    <name type="scientific">Penicillium capsulatum</name>
    <dbReference type="NCBI Taxonomy" id="69766"/>
    <lineage>
        <taxon>Eukaryota</taxon>
        <taxon>Fungi</taxon>
        <taxon>Dikarya</taxon>
        <taxon>Ascomycota</taxon>
        <taxon>Pezizomycotina</taxon>
        <taxon>Eurotiomycetes</taxon>
        <taxon>Eurotiomycetidae</taxon>
        <taxon>Eurotiales</taxon>
        <taxon>Aspergillaceae</taxon>
        <taxon>Penicillium</taxon>
    </lineage>
</organism>
<keyword evidence="2" id="KW-0812">Transmembrane</keyword>
<protein>
    <submittedName>
        <fullName evidence="3">Uncharacterized protein</fullName>
    </submittedName>
</protein>
<evidence type="ECO:0000256" key="2">
    <source>
        <dbReference type="SAM" id="Phobius"/>
    </source>
</evidence>
<gene>
    <name evidence="3" type="ORF">N7492_001827</name>
</gene>